<dbReference type="GO" id="GO:0000428">
    <property type="term" value="C:DNA-directed RNA polymerase complex"/>
    <property type="evidence" value="ECO:0007669"/>
    <property type="project" value="UniProtKB-KW"/>
</dbReference>
<dbReference type="Proteomes" id="UP001143545">
    <property type="component" value="Unassembled WGS sequence"/>
</dbReference>
<comment type="similarity">
    <text evidence="1">Belongs to the sigma-70 factor family. ECF subfamily.</text>
</comment>
<dbReference type="Pfam" id="PF08281">
    <property type="entry name" value="Sigma70_r4_2"/>
    <property type="match status" value="1"/>
</dbReference>
<organism evidence="6 7">
    <name type="scientific">Neptunitalea chrysea</name>
    <dbReference type="NCBI Taxonomy" id="1647581"/>
    <lineage>
        <taxon>Bacteria</taxon>
        <taxon>Pseudomonadati</taxon>
        <taxon>Bacteroidota</taxon>
        <taxon>Flavobacteriia</taxon>
        <taxon>Flavobacteriales</taxon>
        <taxon>Flavobacteriaceae</taxon>
        <taxon>Neptunitalea</taxon>
    </lineage>
</organism>
<dbReference type="InterPro" id="IPR039425">
    <property type="entry name" value="RNA_pol_sigma-70-like"/>
</dbReference>
<dbReference type="InterPro" id="IPR014284">
    <property type="entry name" value="RNA_pol_sigma-70_dom"/>
</dbReference>
<dbReference type="Gene3D" id="1.10.10.10">
    <property type="entry name" value="Winged helix-like DNA-binding domain superfamily/Winged helix DNA-binding domain"/>
    <property type="match status" value="1"/>
</dbReference>
<dbReference type="RefSeq" id="WP_281756173.1">
    <property type="nucleotide sequence ID" value="NZ_BRVP01000027.1"/>
</dbReference>
<comment type="caution">
    <text evidence="6">The sequence shown here is derived from an EMBL/GenBank/DDBJ whole genome shotgun (WGS) entry which is preliminary data.</text>
</comment>
<evidence type="ECO:0000256" key="1">
    <source>
        <dbReference type="ARBA" id="ARBA00010641"/>
    </source>
</evidence>
<dbReference type="InterPro" id="IPR036388">
    <property type="entry name" value="WH-like_DNA-bd_sf"/>
</dbReference>
<dbReference type="AlphaFoldDB" id="A0A9W6EWH0"/>
<dbReference type="GO" id="GO:0006352">
    <property type="term" value="P:DNA-templated transcription initiation"/>
    <property type="evidence" value="ECO:0007669"/>
    <property type="project" value="InterPro"/>
</dbReference>
<keyword evidence="3" id="KW-0731">Sigma factor</keyword>
<sequence>MKSTNTSEITIWQELKKGSTIALGQLYDKYADELFLFGCKVTGESSIVQDSIHDMFLDLYKYHSNLSDTSNVKFYLLRSLKNKILKHPEYKKLQVAPAFKLETDFLSETSTEESLIEQEVFNENLNKLSKAILLLPKKQRQGITLKFMQNKTYEEIAEIMDIKVETSRTIVYRGIKSLREICVLFIGFILSIW</sequence>
<dbReference type="GO" id="GO:0016987">
    <property type="term" value="F:sigma factor activity"/>
    <property type="evidence" value="ECO:0007669"/>
    <property type="project" value="UniProtKB-KW"/>
</dbReference>
<evidence type="ECO:0000256" key="4">
    <source>
        <dbReference type="ARBA" id="ARBA00023163"/>
    </source>
</evidence>
<dbReference type="InterPro" id="IPR013249">
    <property type="entry name" value="RNA_pol_sigma70_r4_t2"/>
</dbReference>
<accession>A0A9W6EWH0</accession>
<keyword evidence="6" id="KW-0240">DNA-directed RNA polymerase</keyword>
<dbReference type="EMBL" id="BRVP01000027">
    <property type="protein sequence ID" value="GLB53887.1"/>
    <property type="molecule type" value="Genomic_DNA"/>
</dbReference>
<dbReference type="SUPFAM" id="SSF88946">
    <property type="entry name" value="Sigma2 domain of RNA polymerase sigma factors"/>
    <property type="match status" value="1"/>
</dbReference>
<proteinExistence type="inferred from homology"/>
<dbReference type="CDD" id="cd06171">
    <property type="entry name" value="Sigma70_r4"/>
    <property type="match status" value="1"/>
</dbReference>
<dbReference type="SUPFAM" id="SSF88659">
    <property type="entry name" value="Sigma3 and sigma4 domains of RNA polymerase sigma factors"/>
    <property type="match status" value="1"/>
</dbReference>
<reference evidence="6" key="1">
    <citation type="submission" date="2022-07" db="EMBL/GenBank/DDBJ databases">
        <title>Taxonomy of Novel Oxalotrophic and Methylotrophic Bacteria.</title>
        <authorList>
            <person name="Sahin N."/>
            <person name="Tani A."/>
        </authorList>
    </citation>
    <scope>NUCLEOTIDE SEQUENCE</scope>
    <source>
        <strain evidence="6">AM327</strain>
    </source>
</reference>
<evidence type="ECO:0000256" key="3">
    <source>
        <dbReference type="ARBA" id="ARBA00023082"/>
    </source>
</evidence>
<evidence type="ECO:0000313" key="6">
    <source>
        <dbReference type="EMBL" id="GLB53887.1"/>
    </source>
</evidence>
<evidence type="ECO:0000259" key="5">
    <source>
        <dbReference type="Pfam" id="PF08281"/>
    </source>
</evidence>
<feature type="domain" description="RNA polymerase sigma factor 70 region 4 type 2" evidence="5">
    <location>
        <begin position="126"/>
        <end position="178"/>
    </location>
</feature>
<dbReference type="InterPro" id="IPR013324">
    <property type="entry name" value="RNA_pol_sigma_r3/r4-like"/>
</dbReference>
<evidence type="ECO:0000313" key="7">
    <source>
        <dbReference type="Proteomes" id="UP001143545"/>
    </source>
</evidence>
<dbReference type="Gene3D" id="1.10.1740.10">
    <property type="match status" value="1"/>
</dbReference>
<keyword evidence="4" id="KW-0804">Transcription</keyword>
<dbReference type="PANTHER" id="PTHR43133:SF46">
    <property type="entry name" value="RNA POLYMERASE SIGMA-70 FACTOR ECF SUBFAMILY"/>
    <property type="match status" value="1"/>
</dbReference>
<gene>
    <name evidence="6" type="ORF">NBRC110019_29280</name>
</gene>
<evidence type="ECO:0000256" key="2">
    <source>
        <dbReference type="ARBA" id="ARBA00023015"/>
    </source>
</evidence>
<dbReference type="InterPro" id="IPR013325">
    <property type="entry name" value="RNA_pol_sigma_r2"/>
</dbReference>
<name>A0A9W6EWH0_9FLAO</name>
<keyword evidence="7" id="KW-1185">Reference proteome</keyword>
<dbReference type="NCBIfam" id="TIGR02937">
    <property type="entry name" value="sigma70-ECF"/>
    <property type="match status" value="1"/>
</dbReference>
<keyword evidence="2" id="KW-0805">Transcription regulation</keyword>
<dbReference type="PANTHER" id="PTHR43133">
    <property type="entry name" value="RNA POLYMERASE ECF-TYPE SIGMA FACTO"/>
    <property type="match status" value="1"/>
</dbReference>
<protein>
    <submittedName>
        <fullName evidence="6">DNA-directed RNA polymerase sigma-70 factor</fullName>
    </submittedName>
</protein>
<dbReference type="GO" id="GO:0003677">
    <property type="term" value="F:DNA binding"/>
    <property type="evidence" value="ECO:0007669"/>
    <property type="project" value="InterPro"/>
</dbReference>